<evidence type="ECO:0000313" key="2">
    <source>
        <dbReference type="EMBL" id="QZA78240.1"/>
    </source>
</evidence>
<dbReference type="Pfam" id="PF00535">
    <property type="entry name" value="Glycos_transf_2"/>
    <property type="match status" value="1"/>
</dbReference>
<dbReference type="RefSeq" id="WP_221006660.1">
    <property type="nucleotide sequence ID" value="NZ_CP081150.1"/>
</dbReference>
<organism evidence="2 3">
    <name type="scientific">Deefgea tanakiae</name>
    <dbReference type="NCBI Taxonomy" id="2865840"/>
    <lineage>
        <taxon>Bacteria</taxon>
        <taxon>Pseudomonadati</taxon>
        <taxon>Pseudomonadota</taxon>
        <taxon>Betaproteobacteria</taxon>
        <taxon>Neisseriales</taxon>
        <taxon>Chitinibacteraceae</taxon>
        <taxon>Deefgea</taxon>
    </lineage>
</organism>
<dbReference type="EMBL" id="CP081150">
    <property type="protein sequence ID" value="QZA78240.1"/>
    <property type="molecule type" value="Genomic_DNA"/>
</dbReference>
<keyword evidence="3" id="KW-1185">Reference proteome</keyword>
<dbReference type="PANTHER" id="PTHR22916">
    <property type="entry name" value="GLYCOSYLTRANSFERASE"/>
    <property type="match status" value="1"/>
</dbReference>
<evidence type="ECO:0000259" key="1">
    <source>
        <dbReference type="Pfam" id="PF00535"/>
    </source>
</evidence>
<sequence length="335" mass="37434">MNLPTVSVVICNYNYAQFLVECIESVLNQSYAAHQVIVIDDGSTDNSIEIAESFGEQIILVKKKNGGQISGYNEGFSLCTADAIIFLDADDALEPNALIWVAERFTPDVVKVQYKLKVVDQDSNPTGSVLPSSLDSGNLKNELLLKGKLYKSPPGSGNAYRVATLKKLFPLPSDSHDLHGADYFCIYGISLLGEVASISEPLFRYRVHAPAEAARNALSFGNALKSADPITRANKRWQRLKSWVADWSEQQYLIPGQFIDFTQQKVFYAAAILKADRFIERIDIFAEQFDWLMLAINSRDDFNVLKKIAALVWVISLPFCTKSLRIYLSKKMCNP</sequence>
<proteinExistence type="predicted"/>
<accession>A0ABX8ZAP6</accession>
<protein>
    <submittedName>
        <fullName evidence="2">Glycosyltransferase family 2 protein</fullName>
    </submittedName>
</protein>
<dbReference type="InterPro" id="IPR029044">
    <property type="entry name" value="Nucleotide-diphossugar_trans"/>
</dbReference>
<feature type="domain" description="Glycosyltransferase 2-like" evidence="1">
    <location>
        <begin position="7"/>
        <end position="129"/>
    </location>
</feature>
<evidence type="ECO:0000313" key="3">
    <source>
        <dbReference type="Proteomes" id="UP000825679"/>
    </source>
</evidence>
<dbReference type="CDD" id="cd00761">
    <property type="entry name" value="Glyco_tranf_GTA_type"/>
    <property type="match status" value="1"/>
</dbReference>
<dbReference type="Gene3D" id="3.90.550.10">
    <property type="entry name" value="Spore Coat Polysaccharide Biosynthesis Protein SpsA, Chain A"/>
    <property type="match status" value="1"/>
</dbReference>
<name>A0ABX8ZAP6_9NEIS</name>
<dbReference type="PANTHER" id="PTHR22916:SF3">
    <property type="entry name" value="UDP-GLCNAC:BETAGAL BETA-1,3-N-ACETYLGLUCOSAMINYLTRANSFERASE-LIKE PROTEIN 1"/>
    <property type="match status" value="1"/>
</dbReference>
<dbReference type="Proteomes" id="UP000825679">
    <property type="component" value="Chromosome"/>
</dbReference>
<dbReference type="SUPFAM" id="SSF53448">
    <property type="entry name" value="Nucleotide-diphospho-sugar transferases"/>
    <property type="match status" value="1"/>
</dbReference>
<gene>
    <name evidence="2" type="ORF">K4H28_02110</name>
</gene>
<reference evidence="2 3" key="1">
    <citation type="submission" date="2021-08" db="EMBL/GenBank/DDBJ databases">
        <title>complete genome sequencing of Deefgea sp. D25.</title>
        <authorList>
            <person name="Bae J.-W."/>
            <person name="Gim D.-H."/>
        </authorList>
    </citation>
    <scope>NUCLEOTIDE SEQUENCE [LARGE SCALE GENOMIC DNA]</scope>
    <source>
        <strain evidence="2 3">D25</strain>
    </source>
</reference>
<dbReference type="InterPro" id="IPR001173">
    <property type="entry name" value="Glyco_trans_2-like"/>
</dbReference>